<comment type="caution">
    <text evidence="2">The sequence shown here is derived from an EMBL/GenBank/DDBJ whole genome shotgun (WGS) entry which is preliminary data.</text>
</comment>
<evidence type="ECO:0000256" key="1">
    <source>
        <dbReference type="SAM" id="MobiDB-lite"/>
    </source>
</evidence>
<evidence type="ECO:0000313" key="2">
    <source>
        <dbReference type="EMBL" id="KAJ4428242.1"/>
    </source>
</evidence>
<name>A0ABQ8S2Z5_PERAM</name>
<gene>
    <name evidence="2" type="ORF">ANN_24259</name>
</gene>
<keyword evidence="3" id="KW-1185">Reference proteome</keyword>
<feature type="region of interest" description="Disordered" evidence="1">
    <location>
        <begin position="1"/>
        <end position="22"/>
    </location>
</feature>
<dbReference type="Proteomes" id="UP001148838">
    <property type="component" value="Unassembled WGS sequence"/>
</dbReference>
<reference evidence="2 3" key="1">
    <citation type="journal article" date="2022" name="Allergy">
        <title>Genome assembly and annotation of Periplaneta americana reveal a comprehensive cockroach allergen profile.</title>
        <authorList>
            <person name="Wang L."/>
            <person name="Xiong Q."/>
            <person name="Saelim N."/>
            <person name="Wang L."/>
            <person name="Nong W."/>
            <person name="Wan A.T."/>
            <person name="Shi M."/>
            <person name="Liu X."/>
            <person name="Cao Q."/>
            <person name="Hui J.H.L."/>
            <person name="Sookrung N."/>
            <person name="Leung T.F."/>
            <person name="Tungtrongchitr A."/>
            <person name="Tsui S.K.W."/>
        </authorList>
    </citation>
    <scope>NUCLEOTIDE SEQUENCE [LARGE SCALE GENOMIC DNA]</scope>
    <source>
        <strain evidence="2">PWHHKU_190912</strain>
    </source>
</reference>
<evidence type="ECO:0000313" key="3">
    <source>
        <dbReference type="Proteomes" id="UP001148838"/>
    </source>
</evidence>
<evidence type="ECO:0008006" key="4">
    <source>
        <dbReference type="Google" id="ProtNLM"/>
    </source>
</evidence>
<accession>A0ABQ8S2Z5</accession>
<proteinExistence type="predicted"/>
<dbReference type="EMBL" id="JAJSOF020000037">
    <property type="protein sequence ID" value="KAJ4428242.1"/>
    <property type="molecule type" value="Genomic_DNA"/>
</dbReference>
<protein>
    <recommendedName>
        <fullName evidence="4">Per a allergen</fullName>
    </recommendedName>
</protein>
<organism evidence="2 3">
    <name type="scientific">Periplaneta americana</name>
    <name type="common">American cockroach</name>
    <name type="synonym">Blatta americana</name>
    <dbReference type="NCBI Taxonomy" id="6978"/>
    <lineage>
        <taxon>Eukaryota</taxon>
        <taxon>Metazoa</taxon>
        <taxon>Ecdysozoa</taxon>
        <taxon>Arthropoda</taxon>
        <taxon>Hexapoda</taxon>
        <taxon>Insecta</taxon>
        <taxon>Pterygota</taxon>
        <taxon>Neoptera</taxon>
        <taxon>Polyneoptera</taxon>
        <taxon>Dictyoptera</taxon>
        <taxon>Blattodea</taxon>
        <taxon>Blattoidea</taxon>
        <taxon>Blattidae</taxon>
        <taxon>Blattinae</taxon>
        <taxon>Periplaneta</taxon>
    </lineage>
</organism>
<sequence length="110" mass="11849">MAGLCEGDIEPPGSLKATQSAKVRPADPELSSVADSIPAWTGYLVVFSFVFSNRKANVRYHIREEGNVIKLVTGPDEEEMAGVCTLKGTLSFRSTGGVEKTRSFAVRSKV</sequence>